<evidence type="ECO:0000313" key="3">
    <source>
        <dbReference type="Proteomes" id="UP001157355"/>
    </source>
</evidence>
<dbReference type="Proteomes" id="UP001157355">
    <property type="component" value="Unassembled WGS sequence"/>
</dbReference>
<evidence type="ECO:0000313" key="2">
    <source>
        <dbReference type="EMBL" id="GLS88012.1"/>
    </source>
</evidence>
<dbReference type="EMBL" id="BSPP01000010">
    <property type="protein sequence ID" value="GLS88012.1"/>
    <property type="molecule type" value="Genomic_DNA"/>
</dbReference>
<evidence type="ECO:0000256" key="1">
    <source>
        <dbReference type="SAM" id="MobiDB-lite"/>
    </source>
</evidence>
<reference evidence="2 3" key="1">
    <citation type="journal article" date="2014" name="Int. J. Syst. Evol. Microbiol.">
        <title>Complete genome sequence of Corynebacterium casei LMG S-19264T (=DSM 44701T), isolated from a smear-ripened cheese.</title>
        <authorList>
            <consortium name="US DOE Joint Genome Institute (JGI-PGF)"/>
            <person name="Walter F."/>
            <person name="Albersmeier A."/>
            <person name="Kalinowski J."/>
            <person name="Ruckert C."/>
        </authorList>
    </citation>
    <scope>NUCLEOTIDE SEQUENCE [LARGE SCALE GENOMIC DNA]</scope>
    <source>
        <strain evidence="2 3">NBRC 111766</strain>
    </source>
</reference>
<dbReference type="AlphaFoldDB" id="A0AA37TUP4"/>
<dbReference type="InterPro" id="IPR006837">
    <property type="entry name" value="Divergent_DAC"/>
</dbReference>
<accession>A0AA37TUP4</accession>
<feature type="compositionally biased region" description="Low complexity" evidence="1">
    <location>
        <begin position="58"/>
        <end position="79"/>
    </location>
</feature>
<dbReference type="Pfam" id="PF04748">
    <property type="entry name" value="Polysacc_deac_2"/>
    <property type="match status" value="1"/>
</dbReference>
<comment type="caution">
    <text evidence="2">The sequence shown here is derived from an EMBL/GenBank/DDBJ whole genome shotgun (WGS) entry which is preliminary data.</text>
</comment>
<dbReference type="Gene3D" id="3.20.20.370">
    <property type="entry name" value="Glycoside hydrolase/deacetylase"/>
    <property type="match status" value="1"/>
</dbReference>
<dbReference type="RefSeq" id="WP_284326172.1">
    <property type="nucleotide sequence ID" value="NZ_BSPP01000010.1"/>
</dbReference>
<dbReference type="SUPFAM" id="SSF88713">
    <property type="entry name" value="Glycoside hydrolase/deacetylase"/>
    <property type="match status" value="1"/>
</dbReference>
<protein>
    <recommendedName>
        <fullName evidence="4">Divergent polysaccharide deacetylase</fullName>
    </recommendedName>
</protein>
<feature type="compositionally biased region" description="Low complexity" evidence="1">
    <location>
        <begin position="213"/>
        <end position="232"/>
    </location>
</feature>
<feature type="region of interest" description="Disordered" evidence="1">
    <location>
        <begin position="149"/>
        <end position="234"/>
    </location>
</feature>
<organism evidence="2 3">
    <name type="scientific">Cypionkella aquatica</name>
    <dbReference type="NCBI Taxonomy" id="1756042"/>
    <lineage>
        <taxon>Bacteria</taxon>
        <taxon>Pseudomonadati</taxon>
        <taxon>Pseudomonadota</taxon>
        <taxon>Alphaproteobacteria</taxon>
        <taxon>Rhodobacterales</taxon>
        <taxon>Paracoccaceae</taxon>
        <taxon>Cypionkella</taxon>
    </lineage>
</organism>
<dbReference type="InterPro" id="IPR011330">
    <property type="entry name" value="Glyco_hydro/deAcase_b/a-brl"/>
</dbReference>
<feature type="region of interest" description="Disordered" evidence="1">
    <location>
        <begin position="264"/>
        <end position="290"/>
    </location>
</feature>
<name>A0AA37TUP4_9RHOB</name>
<evidence type="ECO:0008006" key="4">
    <source>
        <dbReference type="Google" id="ProtNLM"/>
    </source>
</evidence>
<sequence>MIRNFVTGIVVGGVVAGLGLAVVSQLAPMPPAGAGADSETATVAEVVVVAPTPIAPAVEIEPEASSTPATTPAQPAADPGMEATTDAPSATEPSAPKAPETVATALPEPAAPLPEPVAPLASAGAASDASTAVPTAVVPENAVPKADAKTLAPAASAEAPAGLNTPGATDADAPQVEAGMDTAPRAASPAMLPSAAGTDAVPGQADLPPPAPAETTETLLTPAPTDQPDAPALMELDPQPETEIAVEPMSPEGAIPEQAPLAEATAEPQPLPKVLNSSQPETLAPSAGLTKSVDGVTVGRLPSIAADDAPDAGTDPATAAPVVPTDTTPLAQFAAPFTNDLGKPLFAVLLVDTGASDLDRAKLAALPFAVSFVIDPLDPNAAAAEAIYRAAGKEVVMLASGIPAGATASDLEQTFQANAASLPEAVAVMDIGAAGFQDNRPLATMVVPLVKDQGRGLVTFDAGLNAADQVARREGVPAAVIFRDLDAGGEDSPLIRRYLDRAAFKAAQEGRVAVVGTTRPETIAALMEWSLEGRGASVALAPISAVLAVQ</sequence>
<keyword evidence="3" id="KW-1185">Reference proteome</keyword>
<feature type="region of interest" description="Disordered" evidence="1">
    <location>
        <begin position="58"/>
        <end position="101"/>
    </location>
</feature>
<dbReference type="CDD" id="cd10936">
    <property type="entry name" value="CE4_DAC2"/>
    <property type="match status" value="1"/>
</dbReference>
<dbReference type="GO" id="GO:0005975">
    <property type="term" value="P:carbohydrate metabolic process"/>
    <property type="evidence" value="ECO:0007669"/>
    <property type="project" value="InterPro"/>
</dbReference>
<feature type="compositionally biased region" description="Low complexity" evidence="1">
    <location>
        <begin position="152"/>
        <end position="161"/>
    </location>
</feature>
<proteinExistence type="predicted"/>
<gene>
    <name evidence="2" type="primary">yibQ</name>
    <name evidence="2" type="ORF">GCM10010873_29860</name>
</gene>